<comment type="caution">
    <text evidence="1">The sequence shown here is derived from an EMBL/GenBank/DDBJ whole genome shotgun (WGS) entry which is preliminary data.</text>
</comment>
<dbReference type="Proteomes" id="UP000664480">
    <property type="component" value="Unassembled WGS sequence"/>
</dbReference>
<sequence>MIKLIEKIATDKDDLGGLLINLLNSKFGIAPIDAEENYKTNLLPHIENLKDELWFLVEYPYVDKVYRDSFYNYYSSKLYSYKRDCIRVSIFSQEIQEDHFRLKKFKRKLESSFLGFFVIRPLTPFSWGRSAISPKALKNNNIIICQTPIGCAVNALKMQVSAFPHSSQDSETITCAETTLWAIMEYFGNRYPEYHPVLPSRIHKVLSGKKTERQVPSLGLFPTDISFALKEFGFGSRIYSEEQFQNDFLSILAIYVESGIPVVVLLENSPINHAVLCVGRETFDHSQLRTAPLETIKIEDGVIFNFKLNSKIDREFVFVDDNLPVYQRASLFKPCSNYTDEKWNKCHISHIVVPLYSKIYLEAFEAKTFILQYTAAFLTTGKTNGLPIYFRIFLASSRSYKDSVATDDFMDSDTKELILDIPMPKFIWIAELSDEKLIKKRLARGLIILDATEANLQNNKPLLLSAFEKEFQTWDERSGVLTKILIDLKSFKIYTKNLQGF</sequence>
<organism evidence="1 2">
    <name type="scientific">Algoriphagus pacificus</name>
    <dbReference type="NCBI Taxonomy" id="2811234"/>
    <lineage>
        <taxon>Bacteria</taxon>
        <taxon>Pseudomonadati</taxon>
        <taxon>Bacteroidota</taxon>
        <taxon>Cytophagia</taxon>
        <taxon>Cytophagales</taxon>
        <taxon>Cyclobacteriaceae</taxon>
        <taxon>Algoriphagus</taxon>
    </lineage>
</organism>
<reference evidence="1 2" key="1">
    <citation type="submission" date="2021-03" db="EMBL/GenBank/DDBJ databases">
        <title>novel species isolated from a fishpond in China.</title>
        <authorList>
            <person name="Lu H."/>
            <person name="Cai Z."/>
        </authorList>
    </citation>
    <scope>NUCLEOTIDE SEQUENCE [LARGE SCALE GENOMIC DNA]</scope>
    <source>
        <strain evidence="1 2">YJ13C</strain>
    </source>
</reference>
<evidence type="ECO:0000313" key="2">
    <source>
        <dbReference type="Proteomes" id="UP000664480"/>
    </source>
</evidence>
<dbReference type="RefSeq" id="WP_206584874.1">
    <property type="nucleotide sequence ID" value="NZ_JAFKCU010000001.1"/>
</dbReference>
<keyword evidence="2" id="KW-1185">Reference proteome</keyword>
<proteinExistence type="predicted"/>
<accession>A0ABS3CB29</accession>
<protein>
    <submittedName>
        <fullName evidence="1">Uncharacterized protein</fullName>
    </submittedName>
</protein>
<gene>
    <name evidence="1" type="ORF">J0A69_02200</name>
</gene>
<evidence type="ECO:0000313" key="1">
    <source>
        <dbReference type="EMBL" id="MBN7814217.1"/>
    </source>
</evidence>
<name>A0ABS3CB29_9BACT</name>
<dbReference type="EMBL" id="JAFKCU010000001">
    <property type="protein sequence ID" value="MBN7814217.1"/>
    <property type="molecule type" value="Genomic_DNA"/>
</dbReference>